<protein>
    <recommendedName>
        <fullName evidence="3">Hook-length control protein FliK</fullName>
    </recommendedName>
</protein>
<name>A0A838CQL6_9BACI</name>
<sequence length="636" mass="70424">MNPSISSLGKLQNTQQASAAPKVGQVMTGKVVELIPGNRAVVQVGKQQVQAQLETSLTKGKSYVFQVTSSHDGMMQLKVISQQKGTAQRLDVNQLLQGLGMKATKLNVDFLNSLLKTETPFQTADLKQALSILQQSGQKNVAKDVLMQMMQKQYPMKPSVFQAIATKQTTEVTQLLKQLQPVQSPQTMNDQKVANLISHLKGAPPTVSTTQSSMMKVVGEVVTNNPTSFQLFQKAGLINDDASFSRFQQTWNQWAGTKTGTQMPSLQQTQQLLSHARQTPPPLPASIDHIAQGMKRLFDQQLPMPKSEQQSLARWTSQLTRLVDSASTAQSAPKLTESSIQKWAADHQALQQRQTFQKLLPMLSESVRPVMEQVMRQLSQQMEQKTPVATPAMREVAGSLQQIQSSQLTHNQKASLTEWVSRLASDFSPSVKDSILIKLKAMLDLSGVQDESMLKRAVMSEEGMTKEPSLKSSLLQSMQDPQTAIRPETARQMVSLINGIQVSAHQETNQTIQMAMQFPGDMVGATGDIQMNMEGRKTKDGEIDPDFCHVVFFLSLEHFEDTVVDLNIVNRRVGVTVYNHHEVEDVVEEFKPSLVEGLKQVGYQLSTLHVKPIEKQANAIQTPDMSSGDEGVDIRI</sequence>
<evidence type="ECO:0008006" key="3">
    <source>
        <dbReference type="Google" id="ProtNLM"/>
    </source>
</evidence>
<dbReference type="AlphaFoldDB" id="A0A838CQL6"/>
<proteinExistence type="predicted"/>
<dbReference type="RefSeq" id="WP_181471143.1">
    <property type="nucleotide sequence ID" value="NZ_JACEFG010000001.1"/>
</dbReference>
<reference evidence="1 2" key="1">
    <citation type="journal article" date="2004" name="Extremophiles">
        <title>Halobacillus locisalis sp. nov., a halophilic bacterium isolated from a marine solar saltern of the Yellow Sea in Korea.</title>
        <authorList>
            <person name="Yoon J.H."/>
            <person name="Kang K.H."/>
            <person name="Oh T.K."/>
            <person name="Park Y.H."/>
        </authorList>
    </citation>
    <scope>NUCLEOTIDE SEQUENCE [LARGE SCALE GENOMIC DNA]</scope>
    <source>
        <strain evidence="1 2">KCTC 3788</strain>
    </source>
</reference>
<keyword evidence="2" id="KW-1185">Reference proteome</keyword>
<organism evidence="1 2">
    <name type="scientific">Halobacillus locisalis</name>
    <dbReference type="NCBI Taxonomy" id="220753"/>
    <lineage>
        <taxon>Bacteria</taxon>
        <taxon>Bacillati</taxon>
        <taxon>Bacillota</taxon>
        <taxon>Bacilli</taxon>
        <taxon>Bacillales</taxon>
        <taxon>Bacillaceae</taxon>
        <taxon>Halobacillus</taxon>
    </lineage>
</organism>
<comment type="caution">
    <text evidence="1">The sequence shown here is derived from an EMBL/GenBank/DDBJ whole genome shotgun (WGS) entry which is preliminary data.</text>
</comment>
<evidence type="ECO:0000313" key="2">
    <source>
        <dbReference type="Proteomes" id="UP000571017"/>
    </source>
</evidence>
<dbReference type="Proteomes" id="UP000571017">
    <property type="component" value="Unassembled WGS sequence"/>
</dbReference>
<gene>
    <name evidence="1" type="ORF">H0266_04350</name>
</gene>
<evidence type="ECO:0000313" key="1">
    <source>
        <dbReference type="EMBL" id="MBA2174129.1"/>
    </source>
</evidence>
<accession>A0A838CQL6</accession>
<dbReference type="EMBL" id="JACEFG010000001">
    <property type="protein sequence ID" value="MBA2174129.1"/>
    <property type="molecule type" value="Genomic_DNA"/>
</dbReference>